<organism evidence="1 2">
    <name type="scientific">Castanea mollissima</name>
    <name type="common">Chinese chestnut</name>
    <dbReference type="NCBI Taxonomy" id="60419"/>
    <lineage>
        <taxon>Eukaryota</taxon>
        <taxon>Viridiplantae</taxon>
        <taxon>Streptophyta</taxon>
        <taxon>Embryophyta</taxon>
        <taxon>Tracheophyta</taxon>
        <taxon>Spermatophyta</taxon>
        <taxon>Magnoliopsida</taxon>
        <taxon>eudicotyledons</taxon>
        <taxon>Gunneridae</taxon>
        <taxon>Pentapetalae</taxon>
        <taxon>rosids</taxon>
        <taxon>fabids</taxon>
        <taxon>Fagales</taxon>
        <taxon>Fagaceae</taxon>
        <taxon>Castanea</taxon>
    </lineage>
</organism>
<keyword evidence="2" id="KW-1185">Reference proteome</keyword>
<proteinExistence type="predicted"/>
<dbReference type="EMBL" id="JRKL02000057">
    <property type="protein sequence ID" value="KAF3975750.1"/>
    <property type="molecule type" value="Genomic_DNA"/>
</dbReference>
<comment type="caution">
    <text evidence="1">The sequence shown here is derived from an EMBL/GenBank/DDBJ whole genome shotgun (WGS) entry which is preliminary data.</text>
</comment>
<evidence type="ECO:0000313" key="2">
    <source>
        <dbReference type="Proteomes" id="UP000737018"/>
    </source>
</evidence>
<reference evidence="1" key="1">
    <citation type="submission" date="2020-03" db="EMBL/GenBank/DDBJ databases">
        <title>Castanea mollissima Vanexum genome sequencing.</title>
        <authorList>
            <person name="Staton M."/>
        </authorList>
    </citation>
    <scope>NUCLEOTIDE SEQUENCE</scope>
    <source>
        <tissue evidence="1">Leaf</tissue>
    </source>
</reference>
<dbReference type="Proteomes" id="UP000737018">
    <property type="component" value="Unassembled WGS sequence"/>
</dbReference>
<name>A0A8J4RSB0_9ROSI</name>
<sequence>MNKEDKEEKDLTGPVFAVEVADDAIVGLDGGEEVLLGEDLGVVAVAEGDPTAPLLSHLLHLLEPPFSERLQIVESPPNGSIKNHHLRKETHSSPSIPSSHKLFFLLRKKLVCELITARGASIKITAKATKFSHFWLSVGSFVKLGRWVWFEIWVGGGYRGWMLKF</sequence>
<accession>A0A8J4RSB0</accession>
<evidence type="ECO:0000313" key="1">
    <source>
        <dbReference type="EMBL" id="KAF3975750.1"/>
    </source>
</evidence>
<gene>
    <name evidence="1" type="ORF">CMV_001006</name>
</gene>
<protein>
    <submittedName>
        <fullName evidence="1">Uncharacterized protein</fullName>
    </submittedName>
</protein>
<dbReference type="AlphaFoldDB" id="A0A8J4RSB0"/>